<protein>
    <submittedName>
        <fullName evidence="1">Uncharacterized protein</fullName>
    </submittedName>
</protein>
<reference evidence="1 2" key="1">
    <citation type="submission" date="2019-04" db="EMBL/GenBank/DDBJ databases">
        <title>Genome of a novel bacterium Candidatus Jettenia ecosi reconstructed from metagenome of an anammox bioreactor.</title>
        <authorList>
            <person name="Mardanov A.V."/>
            <person name="Beletsky A.V."/>
            <person name="Ravin N.V."/>
            <person name="Botchkova E.A."/>
            <person name="Litti Y.V."/>
            <person name="Nozhevnikova A.N."/>
        </authorList>
    </citation>
    <scope>NUCLEOTIDE SEQUENCE [LARGE SCALE GENOMIC DNA]</scope>
    <source>
        <strain evidence="1">J2</strain>
    </source>
</reference>
<evidence type="ECO:0000313" key="2">
    <source>
        <dbReference type="Proteomes" id="UP000319783"/>
    </source>
</evidence>
<comment type="caution">
    <text evidence="1">The sequence shown here is derived from an EMBL/GenBank/DDBJ whole genome shotgun (WGS) entry which is preliminary data.</text>
</comment>
<proteinExistence type="predicted"/>
<sequence length="43" mass="4982">MAKEIRLLPAYGTALNKEVVTERINNQKIYISKSSWRILDCKS</sequence>
<accession>A0A533QCI2</accession>
<dbReference type="AlphaFoldDB" id="A0A533QCI2"/>
<organism evidence="1 2">
    <name type="scientific">Candidatus Jettenia ecosi</name>
    <dbReference type="NCBI Taxonomy" id="2494326"/>
    <lineage>
        <taxon>Bacteria</taxon>
        <taxon>Pseudomonadati</taxon>
        <taxon>Planctomycetota</taxon>
        <taxon>Candidatus Brocadiia</taxon>
        <taxon>Candidatus Brocadiales</taxon>
        <taxon>Candidatus Brocadiaceae</taxon>
        <taxon>Candidatus Jettenia</taxon>
    </lineage>
</organism>
<dbReference type="Proteomes" id="UP000319783">
    <property type="component" value="Unassembled WGS sequence"/>
</dbReference>
<name>A0A533QCI2_9BACT</name>
<evidence type="ECO:0000313" key="1">
    <source>
        <dbReference type="EMBL" id="TLD42149.1"/>
    </source>
</evidence>
<gene>
    <name evidence="1" type="ORF">JETT_1629</name>
</gene>
<dbReference type="EMBL" id="SULG01000027">
    <property type="protein sequence ID" value="TLD42149.1"/>
    <property type="molecule type" value="Genomic_DNA"/>
</dbReference>